<name>A0A2C9LC96_BIOGL</name>
<keyword evidence="3" id="KW-1185">Reference proteome</keyword>
<dbReference type="OMA" id="ATCLTEM"/>
<proteinExistence type="predicted"/>
<reference evidence="1" key="1">
    <citation type="submission" date="2020-05" db="UniProtKB">
        <authorList>
            <consortium name="EnsemblMetazoa"/>
        </authorList>
    </citation>
    <scope>IDENTIFICATION</scope>
    <source>
        <strain evidence="1">BB02</strain>
    </source>
</reference>
<dbReference type="RefSeq" id="XP_013079989.1">
    <property type="nucleotide sequence ID" value="XM_013224535.2"/>
</dbReference>
<evidence type="ECO:0000313" key="1">
    <source>
        <dbReference type="EnsemblMetazoa" id="BGLB029596-PB"/>
    </source>
</evidence>
<dbReference type="VEuPathDB" id="VectorBase:BGLB029596"/>
<dbReference type="PANTHER" id="PTHR31278:SF2">
    <property type="entry name" value="SMALL RIBOSOMAL SUBUNIT PROTEIN MS37"/>
    <property type="match status" value="1"/>
</dbReference>
<dbReference type="RefSeq" id="XP_055876343.1">
    <property type="nucleotide sequence ID" value="XM_056020368.1"/>
</dbReference>
<dbReference type="InterPro" id="IPR009069">
    <property type="entry name" value="Cys_alpha_HP_mot_SF"/>
</dbReference>
<gene>
    <name evidence="1" type="primary">106065590</name>
    <name evidence="4 5 6 7 8" type="synonym">LOC106065590</name>
</gene>
<accession>A0A2C9LC96</accession>
<dbReference type="RefSeq" id="XP_055876342.1">
    <property type="nucleotide sequence ID" value="XM_056020367.1"/>
</dbReference>
<dbReference type="GO" id="GO:0032543">
    <property type="term" value="P:mitochondrial translation"/>
    <property type="evidence" value="ECO:0007669"/>
    <property type="project" value="InterPro"/>
</dbReference>
<evidence type="ECO:0000313" key="5">
    <source>
        <dbReference type="RefSeq" id="XP_013079989.1"/>
    </source>
</evidence>
<protein>
    <submittedName>
        <fullName evidence="4 5">Coiled-coil-helix-coiled-coil-helix domain-containing protein 1-like</fullName>
    </submittedName>
</protein>
<evidence type="ECO:0000313" key="7">
    <source>
        <dbReference type="RefSeq" id="XP_055876342.1"/>
    </source>
</evidence>
<dbReference type="SUPFAM" id="SSF47072">
    <property type="entry name" value="Cysteine alpha-hairpin motif"/>
    <property type="match status" value="1"/>
</dbReference>
<dbReference type="EnsemblMetazoa" id="BGLB029596-RB">
    <property type="protein sequence ID" value="BGLB029596-PB"/>
    <property type="gene ID" value="BGLB029596"/>
</dbReference>
<dbReference type="PANTHER" id="PTHR31278">
    <property type="entry name" value="CHCHD1"/>
    <property type="match status" value="1"/>
</dbReference>
<dbReference type="Proteomes" id="UP001165740">
    <property type="component" value="Chromosome 2"/>
</dbReference>
<dbReference type="AlphaFoldDB" id="A0A2C9LC96"/>
<evidence type="ECO:0000313" key="2">
    <source>
        <dbReference type="Proteomes" id="UP000076420"/>
    </source>
</evidence>
<sequence>MRLTDICLKPKKGSLKKFTNYKDVGYKFKVIRVPALKDSVTSHKEKPESAPCVNEMTRVMDCWKRTDFSQTACSKETEAFMSCLAAAEVTSKLAKERALKGLPSEGSHMRPSKQVNEMLSKYPQPKYNFVD</sequence>
<dbReference type="EnsemblMetazoa" id="BGLB029596-RA">
    <property type="protein sequence ID" value="BGLB029596-PA"/>
    <property type="gene ID" value="BGLB029596"/>
</dbReference>
<evidence type="ECO:0000313" key="6">
    <source>
        <dbReference type="RefSeq" id="XP_055876341.1"/>
    </source>
</evidence>
<evidence type="ECO:0000313" key="8">
    <source>
        <dbReference type="RefSeq" id="XP_055876343.1"/>
    </source>
</evidence>
<dbReference type="GO" id="GO:0005761">
    <property type="term" value="C:mitochondrial ribosome"/>
    <property type="evidence" value="ECO:0007669"/>
    <property type="project" value="InterPro"/>
</dbReference>
<dbReference type="STRING" id="6526.A0A2C9LC96"/>
<organism evidence="1 2">
    <name type="scientific">Biomphalaria glabrata</name>
    <name type="common">Bloodfluke planorb</name>
    <name type="synonym">Freshwater snail</name>
    <dbReference type="NCBI Taxonomy" id="6526"/>
    <lineage>
        <taxon>Eukaryota</taxon>
        <taxon>Metazoa</taxon>
        <taxon>Spiralia</taxon>
        <taxon>Lophotrochozoa</taxon>
        <taxon>Mollusca</taxon>
        <taxon>Gastropoda</taxon>
        <taxon>Heterobranchia</taxon>
        <taxon>Euthyneura</taxon>
        <taxon>Panpulmonata</taxon>
        <taxon>Hygrophila</taxon>
        <taxon>Lymnaeoidea</taxon>
        <taxon>Planorbidae</taxon>
        <taxon>Biomphalaria</taxon>
    </lineage>
</organism>
<evidence type="ECO:0000313" key="3">
    <source>
        <dbReference type="Proteomes" id="UP001165740"/>
    </source>
</evidence>
<dbReference type="KEGG" id="bgt:106065590"/>
<dbReference type="RefSeq" id="XP_013079916.1">
    <property type="nucleotide sequence ID" value="XM_013224462.2"/>
</dbReference>
<dbReference type="GO" id="GO:0005654">
    <property type="term" value="C:nucleoplasm"/>
    <property type="evidence" value="ECO:0007669"/>
    <property type="project" value="TreeGrafter"/>
</dbReference>
<dbReference type="GeneID" id="106065590"/>
<dbReference type="Proteomes" id="UP000076420">
    <property type="component" value="Unassembled WGS sequence"/>
</dbReference>
<reference evidence="4 5" key="2">
    <citation type="submission" date="2025-04" db="UniProtKB">
        <authorList>
            <consortium name="RefSeq"/>
        </authorList>
    </citation>
    <scope>IDENTIFICATION</scope>
</reference>
<dbReference type="InterPro" id="IPR033620">
    <property type="entry name" value="Ribosomal_mS37_met"/>
</dbReference>
<dbReference type="OrthoDB" id="5825849at2759"/>
<evidence type="ECO:0000313" key="4">
    <source>
        <dbReference type="RefSeq" id="XP_013079916.1"/>
    </source>
</evidence>
<dbReference type="RefSeq" id="XP_055876341.1">
    <property type="nucleotide sequence ID" value="XM_056020366.1"/>
</dbReference>
<dbReference type="GO" id="GO:0003723">
    <property type="term" value="F:RNA binding"/>
    <property type="evidence" value="ECO:0007669"/>
    <property type="project" value="TreeGrafter"/>
</dbReference>
<dbReference type="VEuPathDB" id="VectorBase:BGLAX_034079"/>